<feature type="transmembrane region" description="Helical" evidence="1">
    <location>
        <begin position="35"/>
        <end position="55"/>
    </location>
</feature>
<evidence type="ECO:0000313" key="4">
    <source>
        <dbReference type="Proteomes" id="UP000254330"/>
    </source>
</evidence>
<organism evidence="2 4">
    <name type="scientific">Kurthia zopfii</name>
    <dbReference type="NCBI Taxonomy" id="1650"/>
    <lineage>
        <taxon>Bacteria</taxon>
        <taxon>Bacillati</taxon>
        <taxon>Bacillota</taxon>
        <taxon>Bacilli</taxon>
        <taxon>Bacillales</taxon>
        <taxon>Caryophanaceae</taxon>
        <taxon>Kurthia</taxon>
    </lineage>
</organism>
<reference evidence="2 4" key="1">
    <citation type="submission" date="2018-06" db="EMBL/GenBank/DDBJ databases">
        <authorList>
            <consortium name="Pathogen Informatics"/>
            <person name="Doyle S."/>
        </authorList>
    </citation>
    <scope>NUCLEOTIDE SEQUENCE [LARGE SCALE GENOMIC DNA]</scope>
    <source>
        <strain evidence="2 4">NCTC10597</strain>
    </source>
</reference>
<protein>
    <submittedName>
        <fullName evidence="2">Uncharacterized protein</fullName>
    </submittedName>
</protein>
<evidence type="ECO:0000313" key="2">
    <source>
        <dbReference type="EMBL" id="STX09783.1"/>
    </source>
</evidence>
<dbReference type="Proteomes" id="UP000254330">
    <property type="component" value="Unassembled WGS sequence"/>
</dbReference>
<keyword evidence="1" id="KW-0812">Transmembrane</keyword>
<dbReference type="EMBL" id="SNZG01000007">
    <property type="protein sequence ID" value="TDR40951.1"/>
    <property type="molecule type" value="Genomic_DNA"/>
</dbReference>
<dbReference type="RefSeq" id="WP_109349090.1">
    <property type="nucleotide sequence ID" value="NZ_BJUE01000008.1"/>
</dbReference>
<evidence type="ECO:0000313" key="5">
    <source>
        <dbReference type="Proteomes" id="UP000294641"/>
    </source>
</evidence>
<proteinExistence type="predicted"/>
<evidence type="ECO:0000256" key="1">
    <source>
        <dbReference type="SAM" id="Phobius"/>
    </source>
</evidence>
<accession>A0A8B4QAL4</accession>
<feature type="transmembrane region" description="Helical" evidence="1">
    <location>
        <begin position="6"/>
        <end position="23"/>
    </location>
</feature>
<keyword evidence="5" id="KW-1185">Reference proteome</keyword>
<sequence>MPFSSIYFLVIIGLVWFVLLIKFREHKDFKVSSIILSFFTLLVLFIFMSDTLDYWNKKQGNFQRISGSCEVYYEEAVGRGTDPSFNVFIDDVLYSSADIKAFEANKEGTYECTIQVLPITETLYNIE</sequence>
<comment type="caution">
    <text evidence="2">The sequence shown here is derived from an EMBL/GenBank/DDBJ whole genome shotgun (WGS) entry which is preliminary data.</text>
</comment>
<dbReference type="AlphaFoldDB" id="A0A8B4QAL4"/>
<keyword evidence="1" id="KW-0472">Membrane</keyword>
<evidence type="ECO:0000313" key="3">
    <source>
        <dbReference type="EMBL" id="TDR40951.1"/>
    </source>
</evidence>
<dbReference type="Proteomes" id="UP000294641">
    <property type="component" value="Unassembled WGS sequence"/>
</dbReference>
<dbReference type="EMBL" id="UGNP01000001">
    <property type="protein sequence ID" value="STX09783.1"/>
    <property type="molecule type" value="Genomic_DNA"/>
</dbReference>
<name>A0A8B4QAL4_9BACL</name>
<keyword evidence="1" id="KW-1133">Transmembrane helix</keyword>
<gene>
    <name evidence="3" type="ORF">DFR61_10768</name>
    <name evidence="2" type="ORF">NCTC10597_01482</name>
</gene>
<reference evidence="3 5" key="2">
    <citation type="submission" date="2019-03" db="EMBL/GenBank/DDBJ databases">
        <title>Genomic Encyclopedia of Type Strains, Phase IV (KMG-IV): sequencing the most valuable type-strain genomes for metagenomic binning, comparative biology and taxonomic classification.</title>
        <authorList>
            <person name="Goeker M."/>
        </authorList>
    </citation>
    <scope>NUCLEOTIDE SEQUENCE [LARGE SCALE GENOMIC DNA]</scope>
    <source>
        <strain evidence="3 5">DSM 20580</strain>
    </source>
</reference>